<feature type="transmembrane region" description="Helical" evidence="1">
    <location>
        <begin position="70"/>
        <end position="97"/>
    </location>
</feature>
<feature type="transmembrane region" description="Helical" evidence="1">
    <location>
        <begin position="5"/>
        <end position="25"/>
    </location>
</feature>
<accession>A0A1I2HXN6</accession>
<keyword evidence="1" id="KW-1133">Transmembrane helix</keyword>
<dbReference type="STRING" id="500610.SAMN02799615_03161"/>
<feature type="transmembrane region" description="Helical" evidence="1">
    <location>
        <begin position="37"/>
        <end position="58"/>
    </location>
</feature>
<dbReference type="RefSeq" id="WP_026634970.1">
    <property type="nucleotide sequence ID" value="NZ_FONH01000013.1"/>
</dbReference>
<gene>
    <name evidence="2" type="ORF">SAMN02799615_03161</name>
</gene>
<keyword evidence="1" id="KW-0812">Transmembrane</keyword>
<protein>
    <submittedName>
        <fullName evidence="2">Uncharacterized protein</fullName>
    </submittedName>
</protein>
<dbReference type="EMBL" id="FONH01000013">
    <property type="protein sequence ID" value="SFF33091.1"/>
    <property type="molecule type" value="Genomic_DNA"/>
</dbReference>
<evidence type="ECO:0000256" key="1">
    <source>
        <dbReference type="SAM" id="Phobius"/>
    </source>
</evidence>
<dbReference type="AlphaFoldDB" id="A0A1I2HXN6"/>
<evidence type="ECO:0000313" key="2">
    <source>
        <dbReference type="EMBL" id="SFF33091.1"/>
    </source>
</evidence>
<dbReference type="Proteomes" id="UP000199477">
    <property type="component" value="Unassembled WGS sequence"/>
</dbReference>
<sequence length="145" mass="15594">MRSFLFRLIGILEVAGGFYGVVTMLRRLLPLGSTHDSIVAVIGLALYGFVLVAGFELLGNTERGVTFSRIAQLLQLPLIATPMFSYGLHCGAFVNIFASLQSSPHLGLDWHVGSQGFVLAVAGPAVSRLGINLLALLSWLALRLR</sequence>
<keyword evidence="3" id="KW-1185">Reference proteome</keyword>
<name>A0A1I2HXN6_9GAMM</name>
<evidence type="ECO:0000313" key="3">
    <source>
        <dbReference type="Proteomes" id="UP000199477"/>
    </source>
</evidence>
<keyword evidence="1" id="KW-0472">Membrane</keyword>
<organism evidence="2 3">
    <name type="scientific">Dyella marensis</name>
    <dbReference type="NCBI Taxonomy" id="500610"/>
    <lineage>
        <taxon>Bacteria</taxon>
        <taxon>Pseudomonadati</taxon>
        <taxon>Pseudomonadota</taxon>
        <taxon>Gammaproteobacteria</taxon>
        <taxon>Lysobacterales</taxon>
        <taxon>Rhodanobacteraceae</taxon>
        <taxon>Dyella</taxon>
    </lineage>
</organism>
<proteinExistence type="predicted"/>
<reference evidence="3" key="1">
    <citation type="submission" date="2016-10" db="EMBL/GenBank/DDBJ databases">
        <authorList>
            <person name="Varghese N."/>
            <person name="Submissions S."/>
        </authorList>
    </citation>
    <scope>NUCLEOTIDE SEQUENCE [LARGE SCALE GENOMIC DNA]</scope>
    <source>
        <strain evidence="3">UNC178MFTsu3.1</strain>
    </source>
</reference>
<feature type="transmembrane region" description="Helical" evidence="1">
    <location>
        <begin position="117"/>
        <end position="142"/>
    </location>
</feature>